<dbReference type="GO" id="GO:0030248">
    <property type="term" value="F:cellulose binding"/>
    <property type="evidence" value="ECO:0007669"/>
    <property type="project" value="InterPro"/>
</dbReference>
<proteinExistence type="predicted"/>
<organism evidence="6 7">
    <name type="scientific">Parathielavia hyrcaniae</name>
    <dbReference type="NCBI Taxonomy" id="113614"/>
    <lineage>
        <taxon>Eukaryota</taxon>
        <taxon>Fungi</taxon>
        <taxon>Dikarya</taxon>
        <taxon>Ascomycota</taxon>
        <taxon>Pezizomycotina</taxon>
        <taxon>Sordariomycetes</taxon>
        <taxon>Sordariomycetidae</taxon>
        <taxon>Sordariales</taxon>
        <taxon>Chaetomiaceae</taxon>
        <taxon>Parathielavia</taxon>
    </lineage>
</organism>
<dbReference type="GO" id="GO:0004622">
    <property type="term" value="F:phosphatidylcholine lysophospholipase activity"/>
    <property type="evidence" value="ECO:0007669"/>
    <property type="project" value="TreeGrafter"/>
</dbReference>
<dbReference type="SUPFAM" id="SSF57180">
    <property type="entry name" value="Cellulose-binding domain"/>
    <property type="match status" value="1"/>
</dbReference>
<protein>
    <submittedName>
        <fullName evidence="6">Carbohydrate-binding module family 1 protein</fullName>
    </submittedName>
</protein>
<dbReference type="Pfam" id="PF00734">
    <property type="entry name" value="CBM_1"/>
    <property type="match status" value="1"/>
</dbReference>
<dbReference type="PANTHER" id="PTHR30383:SF2">
    <property type="entry name" value="CELLULOSE-BINDING PROTEIN"/>
    <property type="match status" value="1"/>
</dbReference>
<dbReference type="Gene3D" id="3.40.50.1110">
    <property type="entry name" value="SGNH hydrolase"/>
    <property type="match status" value="1"/>
</dbReference>
<dbReference type="InterPro" id="IPR000254">
    <property type="entry name" value="CBD"/>
</dbReference>
<dbReference type="EMBL" id="MU863706">
    <property type="protein sequence ID" value="KAK4096579.1"/>
    <property type="molecule type" value="Genomic_DNA"/>
</dbReference>
<dbReference type="InterPro" id="IPR035971">
    <property type="entry name" value="CBD_sf"/>
</dbReference>
<dbReference type="AlphaFoldDB" id="A0AAN6PRF0"/>
<evidence type="ECO:0000256" key="2">
    <source>
        <dbReference type="ARBA" id="ARBA00023277"/>
    </source>
</evidence>
<evidence type="ECO:0000313" key="6">
    <source>
        <dbReference type="EMBL" id="KAK4096579.1"/>
    </source>
</evidence>
<keyword evidence="7" id="KW-1185">Reference proteome</keyword>
<comment type="caution">
    <text evidence="6">The sequence shown here is derived from an EMBL/GenBank/DDBJ whole genome shotgun (WGS) entry which is preliminary data.</text>
</comment>
<dbReference type="Pfam" id="PF13472">
    <property type="entry name" value="Lipase_GDSL_2"/>
    <property type="match status" value="1"/>
</dbReference>
<feature type="domain" description="CBM1" evidence="5">
    <location>
        <begin position="277"/>
        <end position="312"/>
    </location>
</feature>
<dbReference type="InterPro" id="IPR013830">
    <property type="entry name" value="SGNH_hydro"/>
</dbReference>
<evidence type="ECO:0000256" key="1">
    <source>
        <dbReference type="ARBA" id="ARBA00022729"/>
    </source>
</evidence>
<keyword evidence="2" id="KW-0119">Carbohydrate metabolism</keyword>
<dbReference type="Proteomes" id="UP001305647">
    <property type="component" value="Unassembled WGS sequence"/>
</dbReference>
<keyword evidence="1" id="KW-0732">Signal</keyword>
<name>A0AAN6PRF0_9PEZI</name>
<dbReference type="PANTHER" id="PTHR30383">
    <property type="entry name" value="THIOESTERASE 1/PROTEASE 1/LYSOPHOSPHOLIPASE L1"/>
    <property type="match status" value="1"/>
</dbReference>
<dbReference type="PROSITE" id="PS51164">
    <property type="entry name" value="CBM1_2"/>
    <property type="match status" value="1"/>
</dbReference>
<evidence type="ECO:0000256" key="4">
    <source>
        <dbReference type="SAM" id="MobiDB-lite"/>
    </source>
</evidence>
<dbReference type="SUPFAM" id="SSF52266">
    <property type="entry name" value="SGNH hydrolase"/>
    <property type="match status" value="1"/>
</dbReference>
<reference evidence="6" key="1">
    <citation type="journal article" date="2023" name="Mol. Phylogenet. Evol.">
        <title>Genome-scale phylogeny and comparative genomics of the fungal order Sordariales.</title>
        <authorList>
            <person name="Hensen N."/>
            <person name="Bonometti L."/>
            <person name="Westerberg I."/>
            <person name="Brannstrom I.O."/>
            <person name="Guillou S."/>
            <person name="Cros-Aarteil S."/>
            <person name="Calhoun S."/>
            <person name="Haridas S."/>
            <person name="Kuo A."/>
            <person name="Mondo S."/>
            <person name="Pangilinan J."/>
            <person name="Riley R."/>
            <person name="LaButti K."/>
            <person name="Andreopoulos B."/>
            <person name="Lipzen A."/>
            <person name="Chen C."/>
            <person name="Yan M."/>
            <person name="Daum C."/>
            <person name="Ng V."/>
            <person name="Clum A."/>
            <person name="Steindorff A."/>
            <person name="Ohm R.A."/>
            <person name="Martin F."/>
            <person name="Silar P."/>
            <person name="Natvig D.O."/>
            <person name="Lalanne C."/>
            <person name="Gautier V."/>
            <person name="Ament-Velasquez S.L."/>
            <person name="Kruys A."/>
            <person name="Hutchinson M.I."/>
            <person name="Powell A.J."/>
            <person name="Barry K."/>
            <person name="Miller A.N."/>
            <person name="Grigoriev I.V."/>
            <person name="Debuchy R."/>
            <person name="Gladieux P."/>
            <person name="Hiltunen Thoren M."/>
            <person name="Johannesson H."/>
        </authorList>
    </citation>
    <scope>NUCLEOTIDE SEQUENCE</scope>
    <source>
        <strain evidence="6">CBS 757.83</strain>
    </source>
</reference>
<reference evidence="6" key="2">
    <citation type="submission" date="2023-05" db="EMBL/GenBank/DDBJ databases">
        <authorList>
            <consortium name="Lawrence Berkeley National Laboratory"/>
            <person name="Steindorff A."/>
            <person name="Hensen N."/>
            <person name="Bonometti L."/>
            <person name="Westerberg I."/>
            <person name="Brannstrom I.O."/>
            <person name="Guillou S."/>
            <person name="Cros-Aarteil S."/>
            <person name="Calhoun S."/>
            <person name="Haridas S."/>
            <person name="Kuo A."/>
            <person name="Mondo S."/>
            <person name="Pangilinan J."/>
            <person name="Riley R."/>
            <person name="Labutti K."/>
            <person name="Andreopoulos B."/>
            <person name="Lipzen A."/>
            <person name="Chen C."/>
            <person name="Yanf M."/>
            <person name="Daum C."/>
            <person name="Ng V."/>
            <person name="Clum A."/>
            <person name="Ohm R."/>
            <person name="Martin F."/>
            <person name="Silar P."/>
            <person name="Natvig D."/>
            <person name="Lalanne C."/>
            <person name="Gautier V."/>
            <person name="Ament-Velasquez S.L."/>
            <person name="Kruys A."/>
            <person name="Hutchinson M.I."/>
            <person name="Powell A.J."/>
            <person name="Barry K."/>
            <person name="Miller A.N."/>
            <person name="Grigoriev I.V."/>
            <person name="Debuchy R."/>
            <person name="Gladieux P."/>
            <person name="Thoren M.H."/>
            <person name="Johannesson H."/>
        </authorList>
    </citation>
    <scope>NUCLEOTIDE SEQUENCE</scope>
    <source>
        <strain evidence="6">CBS 757.83</strain>
    </source>
</reference>
<evidence type="ECO:0000259" key="5">
    <source>
        <dbReference type="PROSITE" id="PS51164"/>
    </source>
</evidence>
<dbReference type="CDD" id="cd01833">
    <property type="entry name" value="XynB_like"/>
    <property type="match status" value="1"/>
</dbReference>
<dbReference type="SMART" id="SM00236">
    <property type="entry name" value="fCBD"/>
    <property type="match status" value="1"/>
</dbReference>
<evidence type="ECO:0000313" key="7">
    <source>
        <dbReference type="Proteomes" id="UP001305647"/>
    </source>
</evidence>
<feature type="region of interest" description="Disordered" evidence="4">
    <location>
        <begin position="244"/>
        <end position="273"/>
    </location>
</feature>
<dbReference type="InterPro" id="IPR051532">
    <property type="entry name" value="Ester_Hydrolysis_Enzymes"/>
</dbReference>
<gene>
    <name evidence="6" type="ORF">N658DRAFT_501394</name>
</gene>
<dbReference type="GO" id="GO:0005576">
    <property type="term" value="C:extracellular region"/>
    <property type="evidence" value="ECO:0007669"/>
    <property type="project" value="InterPro"/>
</dbReference>
<keyword evidence="3" id="KW-0624">Polysaccharide degradation</keyword>
<dbReference type="InterPro" id="IPR036514">
    <property type="entry name" value="SGNH_hydro_sf"/>
</dbReference>
<sequence length="312" mass="33758">MSVCLLQDYGFQVSSGSFVTMQLRAFTVVAGLAATTCAQKVKVLLLGDSITEVSCWRPFVWDQITSAGLASSVDFVGSMSNLQGRCSRPSGFDPNHEGHSGWQAYDIARNIVGWVQNTKPDIVQFMLGTNDVNIGKRNVRTILDSYTTMLSAMRAANPRVKVIVDKLIPTSWSDSTIEALNNAIPGWVQARTTLQSPIVIADCSRAAGFTNAMLHSDGVHPNDQGDQFLAKQIGPKLRQFINDIQGGTGKPSATATTPTTMTTSMTRSESPQPTAGRCAAMWEQCSGQGWTGSTCCSQGTCKFFNDWYSQCV</sequence>
<evidence type="ECO:0000256" key="3">
    <source>
        <dbReference type="ARBA" id="ARBA00023326"/>
    </source>
</evidence>
<feature type="compositionally biased region" description="Low complexity" evidence="4">
    <location>
        <begin position="251"/>
        <end position="266"/>
    </location>
</feature>
<accession>A0AAN6PRF0</accession>
<dbReference type="GO" id="GO:0000272">
    <property type="term" value="P:polysaccharide catabolic process"/>
    <property type="evidence" value="ECO:0007669"/>
    <property type="project" value="UniProtKB-KW"/>
</dbReference>